<proteinExistence type="predicted"/>
<dbReference type="InterPro" id="IPR013536">
    <property type="entry name" value="WLM_dom"/>
</dbReference>
<organism evidence="2">
    <name type="scientific">viral metagenome</name>
    <dbReference type="NCBI Taxonomy" id="1070528"/>
    <lineage>
        <taxon>unclassified sequences</taxon>
        <taxon>metagenomes</taxon>
        <taxon>organismal metagenomes</taxon>
    </lineage>
</organism>
<reference evidence="2" key="1">
    <citation type="journal article" date="2020" name="Nature">
        <title>Giant virus diversity and host interactions through global metagenomics.</title>
        <authorList>
            <person name="Schulz F."/>
            <person name="Roux S."/>
            <person name="Paez-Espino D."/>
            <person name="Jungbluth S."/>
            <person name="Walsh D.A."/>
            <person name="Denef V.J."/>
            <person name="McMahon K.D."/>
            <person name="Konstantinidis K.T."/>
            <person name="Eloe-Fadrosh E.A."/>
            <person name="Kyrpides N.C."/>
            <person name="Woyke T."/>
        </authorList>
    </citation>
    <scope>NUCLEOTIDE SEQUENCE</scope>
    <source>
        <strain evidence="2">GVMAG-S-1102113-118</strain>
    </source>
</reference>
<accession>A0A6C0KDP4</accession>
<evidence type="ECO:0000313" key="2">
    <source>
        <dbReference type="EMBL" id="QHU14344.1"/>
    </source>
</evidence>
<feature type="domain" description="WLM" evidence="1">
    <location>
        <begin position="88"/>
        <end position="189"/>
    </location>
</feature>
<dbReference type="AlphaFoldDB" id="A0A6C0KDP4"/>
<evidence type="ECO:0000259" key="1">
    <source>
        <dbReference type="Pfam" id="PF08325"/>
    </source>
</evidence>
<sequence>MGKPTSTSSKFITVVAVLVALWLLHCVFHRWNVTTFVNSGGTSYGITSTVNKEEKVERMKEIKRRLELVIEYCVKHNYPDQSRAFRMKQRWQGISLAETLPDESTVAYVVDKGRSMNVCLTDKKTQELQDINTTMFVALHELAHIMCNSWGHGPEFWNNFRKILKVAIEIDVYTYVPYEDKNQMFCGTNIYSQPCSNSTCTK</sequence>
<dbReference type="EMBL" id="MN740839">
    <property type="protein sequence ID" value="QHU14344.1"/>
    <property type="molecule type" value="Genomic_DNA"/>
</dbReference>
<protein>
    <recommendedName>
        <fullName evidence="1">WLM domain-containing protein</fullName>
    </recommendedName>
</protein>
<dbReference type="Pfam" id="PF08325">
    <property type="entry name" value="WLM"/>
    <property type="match status" value="1"/>
</dbReference>
<name>A0A6C0KDP4_9ZZZZ</name>